<sequence>MQRLFVELCSQLGLPLVFEVMYTPSETIGLHTLPVDLKGVLLKPDGTRR</sequence>
<comment type="caution">
    <text evidence="1">The sequence shown here is derived from an EMBL/GenBank/DDBJ whole genome shotgun (WGS) entry which is preliminary data.</text>
</comment>
<organism evidence="1 2">
    <name type="scientific">Planotetraspora phitsanulokensis</name>
    <dbReference type="NCBI Taxonomy" id="575192"/>
    <lineage>
        <taxon>Bacteria</taxon>
        <taxon>Bacillati</taxon>
        <taxon>Actinomycetota</taxon>
        <taxon>Actinomycetes</taxon>
        <taxon>Streptosporangiales</taxon>
        <taxon>Streptosporangiaceae</taxon>
        <taxon>Planotetraspora</taxon>
    </lineage>
</organism>
<evidence type="ECO:0000313" key="1">
    <source>
        <dbReference type="EMBL" id="GII43569.1"/>
    </source>
</evidence>
<name>A0A8J3UDN7_9ACTN</name>
<reference evidence="1 2" key="1">
    <citation type="submission" date="2021-01" db="EMBL/GenBank/DDBJ databases">
        <title>Whole genome shotgun sequence of Planotetraspora phitsanulokensis NBRC 104273.</title>
        <authorList>
            <person name="Komaki H."/>
            <person name="Tamura T."/>
        </authorList>
    </citation>
    <scope>NUCLEOTIDE SEQUENCE [LARGE SCALE GENOMIC DNA]</scope>
    <source>
        <strain evidence="1 2">NBRC 104273</strain>
    </source>
</reference>
<evidence type="ECO:0000313" key="2">
    <source>
        <dbReference type="Proteomes" id="UP000622547"/>
    </source>
</evidence>
<dbReference type="Proteomes" id="UP000622547">
    <property type="component" value="Unassembled WGS sequence"/>
</dbReference>
<protein>
    <submittedName>
        <fullName evidence="1">Uncharacterized protein</fullName>
    </submittedName>
</protein>
<gene>
    <name evidence="1" type="ORF">Pph01_85720</name>
</gene>
<proteinExistence type="predicted"/>
<dbReference type="EMBL" id="BOOP01000075">
    <property type="protein sequence ID" value="GII43569.1"/>
    <property type="molecule type" value="Genomic_DNA"/>
</dbReference>
<dbReference type="AlphaFoldDB" id="A0A8J3UDN7"/>
<keyword evidence="2" id="KW-1185">Reference proteome</keyword>
<accession>A0A8J3UDN7</accession>